<dbReference type="Gene3D" id="2.40.70.10">
    <property type="entry name" value="Acid Proteases"/>
    <property type="match status" value="1"/>
</dbReference>
<keyword evidence="4" id="KW-0378">Hydrolase</keyword>
<accession>A0A8B6H709</accession>
<feature type="compositionally biased region" description="Polar residues" evidence="6">
    <location>
        <begin position="993"/>
        <end position="1009"/>
    </location>
</feature>
<protein>
    <recommendedName>
        <fullName evidence="7">CCHC-type domain-containing protein</fullName>
    </recommendedName>
</protein>
<dbReference type="PANTHER" id="PTHR37984">
    <property type="entry name" value="PROTEIN CBG26694"/>
    <property type="match status" value="1"/>
</dbReference>
<keyword evidence="5" id="KW-0862">Zinc</keyword>
<dbReference type="PANTHER" id="PTHR37984:SF5">
    <property type="entry name" value="PROTEIN NYNRIN-LIKE"/>
    <property type="match status" value="1"/>
</dbReference>
<keyword evidence="5" id="KW-0863">Zinc-finger</keyword>
<feature type="compositionally biased region" description="Polar residues" evidence="6">
    <location>
        <begin position="454"/>
        <end position="466"/>
    </location>
</feature>
<dbReference type="SUPFAM" id="SSF56672">
    <property type="entry name" value="DNA/RNA polymerases"/>
    <property type="match status" value="1"/>
</dbReference>
<keyword evidence="4" id="KW-0255">Endonuclease</keyword>
<dbReference type="Pfam" id="PF13975">
    <property type="entry name" value="gag-asp_proteas"/>
    <property type="match status" value="1"/>
</dbReference>
<feature type="compositionally biased region" description="Basic and acidic residues" evidence="6">
    <location>
        <begin position="158"/>
        <end position="168"/>
    </location>
</feature>
<feature type="compositionally biased region" description="Polar residues" evidence="6">
    <location>
        <begin position="115"/>
        <end position="125"/>
    </location>
</feature>
<dbReference type="GO" id="GO:0003676">
    <property type="term" value="F:nucleic acid binding"/>
    <property type="evidence" value="ECO:0007669"/>
    <property type="project" value="InterPro"/>
</dbReference>
<evidence type="ECO:0000313" key="9">
    <source>
        <dbReference type="Proteomes" id="UP000596742"/>
    </source>
</evidence>
<name>A0A8B6H709_MYTGA</name>
<dbReference type="SUPFAM" id="SSF47781">
    <property type="entry name" value="RuvA domain 2-like"/>
    <property type="match status" value="1"/>
</dbReference>
<sequence length="1009" mass="112085">MARVHINSATFEELLSIPGVGAKIAAKIWELREDKGILELEDLREVPYMRITEAALESMDFSTSLPPNRGSNKFCKEEIGHQEKVQRIDSLIQARGRGQTEYSSQSVETPRARESVSTSPSQHINFQDGGELNRGFREDMGTHQDRWDRPMGAYGGPRDYKYEGETPRSRYNNAGDTGRGRGGFQNQYIDNEGPRLRDAQPESEAPASRHASSMGYPTGSGEPRRGYGDQRSSRRDAYDQQGNMGGSDNQRQRGSMGVRPPILQKSLKYDGKTNWQAFYAKFSRLCQVSGWSSGECKDQLCWSLDGKPSEFYALLVERRHDLSYEDLVSKLAKRFGFNELPETAQVQFNIARQGGDETLEDWADRVQSLATKAFRHLPEDHMYQQAIMRLCQGASDKEGGMLASNAKPKSIEEAVDKIRWHQHNHQAIYGRSARKEVKSVSPEIRGRGGDHYTVCSTSGPVSNNAPSKIIPKEHSPKDVQDLKDQFHAFKGEAPIQKPLSSCRTTRECLEEPSHPEELGVIKSLPPVPPDPTSTKEKDIAQTAKPIEGPKREPISLIVPDMSESGSQDEESGEEGEQTLCDSSTSDGEGDLVTEGEREMITISQLTGGTMYRVPVVVQGHRVAAVVDTAAQVTLISEEMYKSLKEPPPILKEVVMNTAGKGLQMNGFVAGPFYIKLGNQEFTWDIYVAPIGDQMLLGIDFLRKQGISLDLHRNQLSIHGEVIQMSWGQASSLPQTTEVRAGKNHTVPANSVQRVMGVLAKPMGREYIIEAKAEGCLLIPRTLHDVLNFRMSLPARMRRTPLGFAQEEEAHLEKMLQSGVIQPSVSEWASAPVLIRKRDGSVRWCVDYRRVNGACSRQIFALPLVEECLDTLAGNFQVDKVLANLPCGGCNYCARAQQNWGQFTENVDDTIPLAKRPYGSTQPKDTREPVVQISRVYVSKRGDELAIWSEGEGESPRAGNGGCFHCGEAGHFKRECPKFQRSNSPRPGGKKVTFQDNKGPLNSNGSTQEV</sequence>
<comment type="caution">
    <text evidence="8">The sequence shown here is derived from an EMBL/GenBank/DDBJ whole genome shotgun (WGS) entry which is preliminary data.</text>
</comment>
<keyword evidence="2" id="KW-0548">Nucleotidyltransferase</keyword>
<keyword evidence="5" id="KW-0479">Metal-binding</keyword>
<organism evidence="8 9">
    <name type="scientific">Mytilus galloprovincialis</name>
    <name type="common">Mediterranean mussel</name>
    <dbReference type="NCBI Taxonomy" id="29158"/>
    <lineage>
        <taxon>Eukaryota</taxon>
        <taxon>Metazoa</taxon>
        <taxon>Spiralia</taxon>
        <taxon>Lophotrochozoa</taxon>
        <taxon>Mollusca</taxon>
        <taxon>Bivalvia</taxon>
        <taxon>Autobranchia</taxon>
        <taxon>Pteriomorphia</taxon>
        <taxon>Mytilida</taxon>
        <taxon>Mytiloidea</taxon>
        <taxon>Mytilidae</taxon>
        <taxon>Mytilinae</taxon>
        <taxon>Mytilus</taxon>
    </lineage>
</organism>
<feature type="compositionally biased region" description="Polar residues" evidence="6">
    <location>
        <begin position="240"/>
        <end position="253"/>
    </location>
</feature>
<dbReference type="InterPro" id="IPR043502">
    <property type="entry name" value="DNA/RNA_pol_sf"/>
</dbReference>
<feature type="compositionally biased region" description="Basic and acidic residues" evidence="6">
    <location>
        <begin position="433"/>
        <end position="450"/>
    </location>
</feature>
<evidence type="ECO:0000256" key="6">
    <source>
        <dbReference type="SAM" id="MobiDB-lite"/>
    </source>
</evidence>
<dbReference type="InterPro" id="IPR021109">
    <property type="entry name" value="Peptidase_aspartic_dom_sf"/>
</dbReference>
<evidence type="ECO:0000256" key="4">
    <source>
        <dbReference type="ARBA" id="ARBA00022759"/>
    </source>
</evidence>
<dbReference type="GO" id="GO:0016779">
    <property type="term" value="F:nucleotidyltransferase activity"/>
    <property type="evidence" value="ECO:0007669"/>
    <property type="project" value="UniProtKB-KW"/>
</dbReference>
<feature type="region of interest" description="Disordered" evidence="6">
    <location>
        <begin position="976"/>
        <end position="1009"/>
    </location>
</feature>
<keyword evidence="9" id="KW-1185">Reference proteome</keyword>
<dbReference type="OrthoDB" id="6783748at2759"/>
<keyword evidence="3" id="KW-0540">Nuclease</keyword>
<reference evidence="8" key="1">
    <citation type="submission" date="2018-11" db="EMBL/GenBank/DDBJ databases">
        <authorList>
            <person name="Alioto T."/>
            <person name="Alioto T."/>
        </authorList>
    </citation>
    <scope>NUCLEOTIDE SEQUENCE</scope>
</reference>
<dbReference type="GO" id="GO:0008270">
    <property type="term" value="F:zinc ion binding"/>
    <property type="evidence" value="ECO:0007669"/>
    <property type="project" value="UniProtKB-KW"/>
</dbReference>
<feature type="region of interest" description="Disordered" evidence="6">
    <location>
        <begin position="432"/>
        <end position="474"/>
    </location>
</feature>
<dbReference type="Gene3D" id="4.10.60.10">
    <property type="entry name" value="Zinc finger, CCHC-type"/>
    <property type="match status" value="1"/>
</dbReference>
<evidence type="ECO:0000256" key="5">
    <source>
        <dbReference type="PROSITE-ProRule" id="PRU00047"/>
    </source>
</evidence>
<evidence type="ECO:0000256" key="2">
    <source>
        <dbReference type="ARBA" id="ARBA00022695"/>
    </source>
</evidence>
<dbReference type="InterPro" id="IPR050951">
    <property type="entry name" value="Retrovirus_Pol_polyprotein"/>
</dbReference>
<dbReference type="InterPro" id="IPR036875">
    <property type="entry name" value="Znf_CCHC_sf"/>
</dbReference>
<dbReference type="Proteomes" id="UP000596742">
    <property type="component" value="Unassembled WGS sequence"/>
</dbReference>
<dbReference type="InterPro" id="IPR010994">
    <property type="entry name" value="RuvA_2-like"/>
</dbReference>
<feature type="domain" description="CCHC-type" evidence="7">
    <location>
        <begin position="962"/>
        <end position="977"/>
    </location>
</feature>
<feature type="compositionally biased region" description="Acidic residues" evidence="6">
    <location>
        <begin position="566"/>
        <end position="576"/>
    </location>
</feature>
<evidence type="ECO:0000313" key="8">
    <source>
        <dbReference type="EMBL" id="VDI74775.1"/>
    </source>
</evidence>
<dbReference type="Pfam" id="PF12836">
    <property type="entry name" value="HHH_3"/>
    <property type="match status" value="1"/>
</dbReference>
<feature type="compositionally biased region" description="Basic and acidic residues" evidence="6">
    <location>
        <begin position="134"/>
        <end position="149"/>
    </location>
</feature>
<dbReference type="SMART" id="SM00343">
    <property type="entry name" value="ZnF_C2HC"/>
    <property type="match status" value="1"/>
</dbReference>
<dbReference type="EMBL" id="UYJE01009610">
    <property type="protein sequence ID" value="VDI74775.1"/>
    <property type="molecule type" value="Genomic_DNA"/>
</dbReference>
<dbReference type="Gene3D" id="3.10.10.10">
    <property type="entry name" value="HIV Type 1 Reverse Transcriptase, subunit A, domain 1"/>
    <property type="match status" value="1"/>
</dbReference>
<dbReference type="SUPFAM" id="SSF57756">
    <property type="entry name" value="Retrovirus zinc finger-like domains"/>
    <property type="match status" value="1"/>
</dbReference>
<dbReference type="CDD" id="cd00303">
    <property type="entry name" value="retropepsin_like"/>
    <property type="match status" value="1"/>
</dbReference>
<dbReference type="GO" id="GO:0004519">
    <property type="term" value="F:endonuclease activity"/>
    <property type="evidence" value="ECO:0007669"/>
    <property type="project" value="UniProtKB-KW"/>
</dbReference>
<evidence type="ECO:0000259" key="7">
    <source>
        <dbReference type="PROSITE" id="PS50158"/>
    </source>
</evidence>
<dbReference type="AlphaFoldDB" id="A0A8B6H709"/>
<dbReference type="Gene3D" id="1.10.150.320">
    <property type="entry name" value="Photosystem II 12 kDa extrinsic protein"/>
    <property type="match status" value="1"/>
</dbReference>
<dbReference type="SUPFAM" id="SSF50630">
    <property type="entry name" value="Acid proteases"/>
    <property type="match status" value="1"/>
</dbReference>
<dbReference type="Pfam" id="PF00098">
    <property type="entry name" value="zf-CCHC"/>
    <property type="match status" value="1"/>
</dbReference>
<dbReference type="PROSITE" id="PS50158">
    <property type="entry name" value="ZF_CCHC"/>
    <property type="match status" value="1"/>
</dbReference>
<feature type="compositionally biased region" description="Basic and acidic residues" evidence="6">
    <location>
        <begin position="222"/>
        <end position="238"/>
    </location>
</feature>
<feature type="region of interest" description="Disordered" evidence="6">
    <location>
        <begin position="95"/>
        <end position="258"/>
    </location>
</feature>
<proteinExistence type="predicted"/>
<evidence type="ECO:0000256" key="1">
    <source>
        <dbReference type="ARBA" id="ARBA00022679"/>
    </source>
</evidence>
<keyword evidence="1" id="KW-0808">Transferase</keyword>
<evidence type="ECO:0000256" key="3">
    <source>
        <dbReference type="ARBA" id="ARBA00022722"/>
    </source>
</evidence>
<feature type="region of interest" description="Disordered" evidence="6">
    <location>
        <begin position="513"/>
        <end position="595"/>
    </location>
</feature>
<gene>
    <name evidence="8" type="ORF">MGAL_10B021908</name>
</gene>
<dbReference type="InterPro" id="IPR001878">
    <property type="entry name" value="Znf_CCHC"/>
</dbReference>